<proteinExistence type="inferred from homology"/>
<comment type="catalytic activity">
    <reaction evidence="1 9 11">
        <text>1-(5-phospho-beta-D-ribosyl)-5-[(5-phospho-beta-D-ribosylamino)methylideneamino]imidazole-4-carboxamide = 5-[(5-phospho-1-deoxy-D-ribulos-1-ylimino)methylamino]-1-(5-phospho-beta-D-ribosyl)imidazole-4-carboxamide</text>
        <dbReference type="Rhea" id="RHEA:15469"/>
        <dbReference type="ChEBI" id="CHEBI:58435"/>
        <dbReference type="ChEBI" id="CHEBI:58525"/>
        <dbReference type="EC" id="5.3.1.16"/>
    </reaction>
</comment>
<evidence type="ECO:0000313" key="12">
    <source>
        <dbReference type="EMBL" id="MBA4723694.1"/>
    </source>
</evidence>
<comment type="similarity">
    <text evidence="4 9 10">Belongs to the HisA/HisF family.</text>
</comment>
<keyword evidence="6 9" id="KW-0028">Amino-acid biosynthesis</keyword>
<dbReference type="EMBL" id="JACETM010000002">
    <property type="protein sequence ID" value="MBA4723694.1"/>
    <property type="molecule type" value="Genomic_DNA"/>
</dbReference>
<dbReference type="FunFam" id="3.20.20.70:FF:000009">
    <property type="entry name" value="1-(5-phosphoribosyl)-5-[(5-phosphoribosylamino)methylideneamino] imidazole-4-carboxamide isomerase"/>
    <property type="match status" value="1"/>
</dbReference>
<dbReference type="HAMAP" id="MF_01014">
    <property type="entry name" value="HisA"/>
    <property type="match status" value="1"/>
</dbReference>
<dbReference type="PANTHER" id="PTHR43090">
    <property type="entry name" value="1-(5-PHOSPHORIBOSYL)-5-[(5-PHOSPHORIBOSYLAMINO)METHYLIDENEAMINO] IMIDAZOLE-4-CARBOXAMIDE ISOMERASE"/>
    <property type="match status" value="1"/>
</dbReference>
<reference evidence="12 13" key="1">
    <citation type="submission" date="2020-06" db="EMBL/GenBank/DDBJ databases">
        <title>Dysbiosis in marine aquaculture revealed through microbiome analysis: reverse ecology for environmental sustainability.</title>
        <authorList>
            <person name="Haro-Moreno J.M."/>
            <person name="Coutinho F.H."/>
            <person name="Zaragoza-Solas A."/>
            <person name="Picazo A."/>
            <person name="Almagro-Moreno S."/>
            <person name="Lopez-Perez M."/>
        </authorList>
    </citation>
    <scope>NUCLEOTIDE SEQUENCE [LARGE SCALE GENOMIC DNA]</scope>
    <source>
        <strain evidence="12">MCMED-G42</strain>
    </source>
</reference>
<dbReference type="NCBIfam" id="TIGR00007">
    <property type="entry name" value="1-(5-phosphoribosyl)-5-[(5-phosphoribosylamino)methylideneamino]imidazole-4-carboxamide isomerase"/>
    <property type="match status" value="1"/>
</dbReference>
<dbReference type="CDD" id="cd04732">
    <property type="entry name" value="HisA"/>
    <property type="match status" value="1"/>
</dbReference>
<dbReference type="GO" id="GO:0005737">
    <property type="term" value="C:cytoplasm"/>
    <property type="evidence" value="ECO:0007669"/>
    <property type="project" value="UniProtKB-SubCell"/>
</dbReference>
<keyword evidence="5 9" id="KW-0963">Cytoplasm</keyword>
<evidence type="ECO:0000256" key="1">
    <source>
        <dbReference type="ARBA" id="ARBA00000901"/>
    </source>
</evidence>
<evidence type="ECO:0000256" key="3">
    <source>
        <dbReference type="ARBA" id="ARBA00005133"/>
    </source>
</evidence>
<comment type="subcellular location">
    <subcellularLocation>
        <location evidence="2 9 11">Cytoplasm</location>
    </subcellularLocation>
</comment>
<feature type="active site" description="Proton donor" evidence="9">
    <location>
        <position position="130"/>
    </location>
</feature>
<dbReference type="GO" id="GO:0003949">
    <property type="term" value="F:1-(5-phosphoribosyl)-5-[(5-phosphoribosylamino)methylideneamino]imidazole-4-carboxamide isomerase activity"/>
    <property type="evidence" value="ECO:0007669"/>
    <property type="project" value="UniProtKB-UniRule"/>
</dbReference>
<evidence type="ECO:0000256" key="6">
    <source>
        <dbReference type="ARBA" id="ARBA00022605"/>
    </source>
</evidence>
<dbReference type="InterPro" id="IPR011060">
    <property type="entry name" value="RibuloseP-bd_barrel"/>
</dbReference>
<evidence type="ECO:0000256" key="8">
    <source>
        <dbReference type="ARBA" id="ARBA00023235"/>
    </source>
</evidence>
<keyword evidence="7 9" id="KW-0368">Histidine biosynthesis</keyword>
<evidence type="ECO:0000256" key="2">
    <source>
        <dbReference type="ARBA" id="ARBA00004496"/>
    </source>
</evidence>
<dbReference type="AlphaFoldDB" id="A0A838YH33"/>
<comment type="caution">
    <text evidence="12">The sequence shown here is derived from an EMBL/GenBank/DDBJ whole genome shotgun (WGS) entry which is preliminary data.</text>
</comment>
<dbReference type="GO" id="GO:0000105">
    <property type="term" value="P:L-histidine biosynthetic process"/>
    <property type="evidence" value="ECO:0007669"/>
    <property type="project" value="UniProtKB-UniRule"/>
</dbReference>
<dbReference type="SUPFAM" id="SSF51366">
    <property type="entry name" value="Ribulose-phoshate binding barrel"/>
    <property type="match status" value="1"/>
</dbReference>
<evidence type="ECO:0000256" key="7">
    <source>
        <dbReference type="ARBA" id="ARBA00023102"/>
    </source>
</evidence>
<dbReference type="InterPro" id="IPR044524">
    <property type="entry name" value="Isoase_HisA-like"/>
</dbReference>
<gene>
    <name evidence="9 12" type="primary">hisA</name>
    <name evidence="12" type="ORF">H2021_00600</name>
</gene>
<organism evidence="12 13">
    <name type="scientific">SAR86 cluster bacterium</name>
    <dbReference type="NCBI Taxonomy" id="2030880"/>
    <lineage>
        <taxon>Bacteria</taxon>
        <taxon>Pseudomonadati</taxon>
        <taxon>Pseudomonadota</taxon>
        <taxon>Gammaproteobacteria</taxon>
        <taxon>SAR86 cluster</taxon>
    </lineage>
</organism>
<evidence type="ECO:0000256" key="9">
    <source>
        <dbReference type="HAMAP-Rule" id="MF_01014"/>
    </source>
</evidence>
<dbReference type="EC" id="5.3.1.16" evidence="9 11"/>
<keyword evidence="8 9" id="KW-0413">Isomerase</keyword>
<evidence type="ECO:0000256" key="5">
    <source>
        <dbReference type="ARBA" id="ARBA00022490"/>
    </source>
</evidence>
<name>A0A838YH33_9GAMM</name>
<dbReference type="InterPro" id="IPR006062">
    <property type="entry name" value="His_biosynth"/>
</dbReference>
<dbReference type="InterPro" id="IPR023016">
    <property type="entry name" value="HisA/PriA"/>
</dbReference>
<dbReference type="UniPathway" id="UPA00031">
    <property type="reaction ID" value="UER00009"/>
</dbReference>
<dbReference type="GO" id="GO:0000162">
    <property type="term" value="P:L-tryptophan biosynthetic process"/>
    <property type="evidence" value="ECO:0007669"/>
    <property type="project" value="TreeGrafter"/>
</dbReference>
<evidence type="ECO:0000256" key="11">
    <source>
        <dbReference type="RuleBase" id="RU003658"/>
    </source>
</evidence>
<evidence type="ECO:0000256" key="10">
    <source>
        <dbReference type="RuleBase" id="RU003657"/>
    </source>
</evidence>
<evidence type="ECO:0000256" key="4">
    <source>
        <dbReference type="ARBA" id="ARBA00009667"/>
    </source>
</evidence>
<sequence>MKILPAIDILDGSCVRLLKGDFNHVTKYDSNPINQAKKFIEYGYDYLHIIDLNAASTNSLDNLEIIQDIAKLSNLKIQVGGGIRSIQRVKNLISLGVDRVIVGTAAIENNQFLLKLKESEFVDKVIFALDFKLINSIPILATHGWAVNSKISLFDFLESNKWIHNVLATDISLDGTLQGPNIDTYKQILKNTNINLIASGGIGSIYDVLTMKKLGANECIVGKAIYENKISLKELLNVNK</sequence>
<dbReference type="Pfam" id="PF00977">
    <property type="entry name" value="His_biosynth"/>
    <property type="match status" value="1"/>
</dbReference>
<dbReference type="Proteomes" id="UP000585327">
    <property type="component" value="Unassembled WGS sequence"/>
</dbReference>
<dbReference type="InterPro" id="IPR006063">
    <property type="entry name" value="HisA_bact_arch"/>
</dbReference>
<evidence type="ECO:0000313" key="13">
    <source>
        <dbReference type="Proteomes" id="UP000585327"/>
    </source>
</evidence>
<feature type="active site" description="Proton acceptor" evidence="9">
    <location>
        <position position="8"/>
    </location>
</feature>
<protein>
    <recommendedName>
        <fullName evidence="9 11">1-(5-phosphoribosyl)-5-[(5-phosphoribosylamino)methylideneamino] imidazole-4-carboxamide isomerase</fullName>
        <ecNumber evidence="9 11">5.3.1.16</ecNumber>
    </recommendedName>
    <alternativeName>
        <fullName evidence="9">Phosphoribosylformimino-5-aminoimidazole carboxamide ribotide isomerase</fullName>
    </alternativeName>
</protein>
<comment type="pathway">
    <text evidence="3 9 11">Amino-acid biosynthesis; L-histidine biosynthesis; L-histidine from 5-phospho-alpha-D-ribose 1-diphosphate: step 4/9.</text>
</comment>
<dbReference type="InterPro" id="IPR013785">
    <property type="entry name" value="Aldolase_TIM"/>
</dbReference>
<dbReference type="Gene3D" id="3.20.20.70">
    <property type="entry name" value="Aldolase class I"/>
    <property type="match status" value="1"/>
</dbReference>
<accession>A0A838YH33</accession>
<dbReference type="PANTHER" id="PTHR43090:SF2">
    <property type="entry name" value="1-(5-PHOSPHORIBOSYL)-5-[(5-PHOSPHORIBOSYLAMINO)METHYLIDENEAMINO] IMIDAZOLE-4-CARBOXAMIDE ISOMERASE"/>
    <property type="match status" value="1"/>
</dbReference>